<dbReference type="PANTHER" id="PTHR46238">
    <property type="entry name" value="REVERSE TRANSCRIPTASE DOMAIN-CONTAINING PROTEIN"/>
    <property type="match status" value="1"/>
</dbReference>
<protein>
    <submittedName>
        <fullName evidence="1">Uncharacterized protein</fullName>
    </submittedName>
</protein>
<dbReference type="AlphaFoldDB" id="A0A9J5X553"/>
<dbReference type="Proteomes" id="UP000824120">
    <property type="component" value="Chromosome 10"/>
</dbReference>
<reference evidence="1 2" key="1">
    <citation type="submission" date="2020-09" db="EMBL/GenBank/DDBJ databases">
        <title>De no assembly of potato wild relative species, Solanum commersonii.</title>
        <authorList>
            <person name="Cho K."/>
        </authorList>
    </citation>
    <scope>NUCLEOTIDE SEQUENCE [LARGE SCALE GENOMIC DNA]</scope>
    <source>
        <strain evidence="1">LZ3.2</strain>
        <tissue evidence="1">Leaf</tissue>
    </source>
</reference>
<keyword evidence="2" id="KW-1185">Reference proteome</keyword>
<name>A0A9J5X553_SOLCO</name>
<accession>A0A9J5X553</accession>
<evidence type="ECO:0000313" key="1">
    <source>
        <dbReference type="EMBL" id="KAG5583283.1"/>
    </source>
</evidence>
<organism evidence="1 2">
    <name type="scientific">Solanum commersonii</name>
    <name type="common">Commerson's wild potato</name>
    <name type="synonym">Commerson's nightshade</name>
    <dbReference type="NCBI Taxonomy" id="4109"/>
    <lineage>
        <taxon>Eukaryota</taxon>
        <taxon>Viridiplantae</taxon>
        <taxon>Streptophyta</taxon>
        <taxon>Embryophyta</taxon>
        <taxon>Tracheophyta</taxon>
        <taxon>Spermatophyta</taxon>
        <taxon>Magnoliopsida</taxon>
        <taxon>eudicotyledons</taxon>
        <taxon>Gunneridae</taxon>
        <taxon>Pentapetalae</taxon>
        <taxon>asterids</taxon>
        <taxon>lamiids</taxon>
        <taxon>Solanales</taxon>
        <taxon>Solanaceae</taxon>
        <taxon>Solanoideae</taxon>
        <taxon>Solaneae</taxon>
        <taxon>Solanum</taxon>
    </lineage>
</organism>
<dbReference type="EMBL" id="JACXVP010000010">
    <property type="protein sequence ID" value="KAG5583283.1"/>
    <property type="molecule type" value="Genomic_DNA"/>
</dbReference>
<evidence type="ECO:0000313" key="2">
    <source>
        <dbReference type="Proteomes" id="UP000824120"/>
    </source>
</evidence>
<gene>
    <name evidence="1" type="ORF">H5410_053910</name>
</gene>
<comment type="caution">
    <text evidence="1">The sequence shown here is derived from an EMBL/GenBank/DDBJ whole genome shotgun (WGS) entry which is preliminary data.</text>
</comment>
<sequence length="113" mass="13264">MKLEVWRHKDLKWSWTKTEFLECKFNDVLNEADEDVRLDTKVILKRGSFKYLGSIIQGNGEINDDVTHCIGAGWMKWRLKFGVLCDKYMSLRLKGKFYRVVVRPTMLFGQSVG</sequence>
<proteinExistence type="predicted"/>
<dbReference type="PANTHER" id="PTHR46238:SF8">
    <property type="entry name" value="ENDONUCLEASE_EXONUCLEASE_PHOSPHATASE DOMAIN-CONTAINING PROTEIN"/>
    <property type="match status" value="1"/>
</dbReference>
<dbReference type="OrthoDB" id="768353at2759"/>